<gene>
    <name evidence="1" type="ordered locus">GYO_1736</name>
</gene>
<keyword evidence="2" id="KW-1185">Reference proteome</keyword>
<proteinExistence type="predicted"/>
<dbReference type="EMBL" id="CP002905">
    <property type="protein sequence ID" value="AEP86376.1"/>
    <property type="molecule type" value="Genomic_DNA"/>
</dbReference>
<evidence type="ECO:0000313" key="2">
    <source>
        <dbReference type="Proteomes" id="UP000002651"/>
    </source>
</evidence>
<protein>
    <submittedName>
        <fullName evidence="1">Uncharacterized protein</fullName>
    </submittedName>
</protein>
<dbReference type="Proteomes" id="UP000002651">
    <property type="component" value="Chromosome"/>
</dbReference>
<organism evidence="1 2">
    <name type="scientific">Bacillus spizizenii (strain DSM 15029 / JCM 12233 / NBRC 101239 / NRRL B-23049 / TU-B-10)</name>
    <name type="common">Bacillus subtilis subsp. spizizenii</name>
    <dbReference type="NCBI Taxonomy" id="1052585"/>
    <lineage>
        <taxon>Bacteria</taxon>
        <taxon>Bacillati</taxon>
        <taxon>Bacillota</taxon>
        <taxon>Bacilli</taxon>
        <taxon>Bacillales</taxon>
        <taxon>Bacillaceae</taxon>
        <taxon>Bacillus</taxon>
    </lineage>
</organism>
<dbReference type="STRING" id="1052585.GYO_1736"/>
<name>G4NVL8_BACS4</name>
<reference evidence="1 2" key="1">
    <citation type="journal article" date="2012" name="J. Bacteriol.">
        <title>Whole-genome sequences of Bacillus subtilis and close relatives.</title>
        <authorList>
            <person name="Earl A.M."/>
            <person name="Eppinger M."/>
            <person name="Fricke W.F."/>
            <person name="Rosovitz M.J."/>
            <person name="Rasko D.A."/>
            <person name="Daugherty S."/>
            <person name="Losick R."/>
            <person name="Kolter R."/>
            <person name="Ravel J."/>
        </authorList>
    </citation>
    <scope>NUCLEOTIDE SEQUENCE [LARGE SCALE GENOMIC DNA]</scope>
    <source>
        <strain evidence="2">DSM 15029 / JCM 12233 / NBRC 101239 / NRRL B-23049 / TU-B-10</strain>
    </source>
</reference>
<dbReference type="KEGG" id="bst:GYO_1736"/>
<accession>G4NVL8</accession>
<dbReference type="AlphaFoldDB" id="G4NVL8"/>
<sequence length="40" mass="4719">MVIRKKVSFLKNRGLTLPESILKSHAIHFLQFTPIYTVQY</sequence>
<evidence type="ECO:0000313" key="1">
    <source>
        <dbReference type="EMBL" id="AEP86376.1"/>
    </source>
</evidence>
<dbReference type="HOGENOM" id="CLU_3285177_0_0_9"/>